<proteinExistence type="predicted"/>
<organism evidence="3">
    <name type="scientific">Streptomyces sp. R08</name>
    <dbReference type="NCBI Taxonomy" id="3238624"/>
    <lineage>
        <taxon>Bacteria</taxon>
        <taxon>Bacillati</taxon>
        <taxon>Actinomycetota</taxon>
        <taxon>Actinomycetes</taxon>
        <taxon>Kitasatosporales</taxon>
        <taxon>Streptomycetaceae</taxon>
        <taxon>Streptomyces</taxon>
    </lineage>
</organism>
<evidence type="ECO:0000313" key="3">
    <source>
        <dbReference type="EMBL" id="XDQ07079.1"/>
    </source>
</evidence>
<keyword evidence="2" id="KW-1133">Transmembrane helix</keyword>
<name>A0AB39MM16_9ACTN</name>
<dbReference type="RefSeq" id="WP_369191909.1">
    <property type="nucleotide sequence ID" value="NZ_CP163431.1"/>
</dbReference>
<gene>
    <name evidence="3" type="ORF">AB5J58_45890</name>
</gene>
<feature type="transmembrane region" description="Helical" evidence="2">
    <location>
        <begin position="12"/>
        <end position="38"/>
    </location>
</feature>
<accession>A0AB39MM16</accession>
<dbReference type="AlphaFoldDB" id="A0AB39MM16"/>
<sequence length="116" mass="12492">MMIAEKEHMELAVSGAAMGLVVAVAGGLVIVALLVWAVRLGIKVREREPAPPLPEEQPQLPETGAVREVQEQREPDEVPQTGDGGERLKPHEIHQSGSKRSDSQDRPRWDAGSGGS</sequence>
<feature type="region of interest" description="Disordered" evidence="1">
    <location>
        <begin position="45"/>
        <end position="116"/>
    </location>
</feature>
<keyword evidence="2" id="KW-0812">Transmembrane</keyword>
<reference evidence="3" key="1">
    <citation type="submission" date="2024-07" db="EMBL/GenBank/DDBJ databases">
        <authorList>
            <person name="Yu S.T."/>
        </authorList>
    </citation>
    <scope>NUCLEOTIDE SEQUENCE</scope>
    <source>
        <strain evidence="3">R08</strain>
    </source>
</reference>
<evidence type="ECO:0000256" key="1">
    <source>
        <dbReference type="SAM" id="MobiDB-lite"/>
    </source>
</evidence>
<dbReference type="InterPro" id="IPR045513">
    <property type="entry name" value="DUF6479"/>
</dbReference>
<dbReference type="Pfam" id="PF20087">
    <property type="entry name" value="DUF6479"/>
    <property type="match status" value="1"/>
</dbReference>
<feature type="compositionally biased region" description="Basic and acidic residues" evidence="1">
    <location>
        <begin position="84"/>
        <end position="109"/>
    </location>
</feature>
<keyword evidence="2" id="KW-0472">Membrane</keyword>
<dbReference type="EMBL" id="CP163431">
    <property type="protein sequence ID" value="XDQ07079.1"/>
    <property type="molecule type" value="Genomic_DNA"/>
</dbReference>
<protein>
    <submittedName>
        <fullName evidence="3">DUF6479 family protein</fullName>
    </submittedName>
</protein>
<evidence type="ECO:0000256" key="2">
    <source>
        <dbReference type="SAM" id="Phobius"/>
    </source>
</evidence>